<evidence type="ECO:0000313" key="1">
    <source>
        <dbReference type="EMBL" id="KAL2274307.1"/>
    </source>
</evidence>
<name>A0ABR4DX43_9PEZI</name>
<protein>
    <submittedName>
        <fullName evidence="1">Uncharacterized protein</fullName>
    </submittedName>
</protein>
<comment type="caution">
    <text evidence="1">The sequence shown here is derived from an EMBL/GenBank/DDBJ whole genome shotgun (WGS) entry which is preliminary data.</text>
</comment>
<sequence length="99" mass="10450">MLLAVVQKGHVQEVAPGIFETLEDVIQLLGFGAPWTQVGIHCWSRSIAKEPDRVSAHVVLIQHQSAGGNVQSGVTVVLCQCVTITADNFSVAAEGSLQG</sequence>
<reference evidence="1 2" key="1">
    <citation type="submission" date="2024-03" db="EMBL/GenBank/DDBJ databases">
        <title>A high-quality draft genome sequence of Diaporthe vaccinii, a causative agent of upright dieback and viscid rot disease in cranberry plants.</title>
        <authorList>
            <person name="Sarrasin M."/>
            <person name="Lang B.F."/>
            <person name="Burger G."/>
        </authorList>
    </citation>
    <scope>NUCLEOTIDE SEQUENCE [LARGE SCALE GENOMIC DNA]</scope>
    <source>
        <strain evidence="1 2">IS7</strain>
    </source>
</reference>
<dbReference type="EMBL" id="JBAWTH010000159">
    <property type="protein sequence ID" value="KAL2274307.1"/>
    <property type="molecule type" value="Genomic_DNA"/>
</dbReference>
<gene>
    <name evidence="1" type="ORF">FJTKL_03298</name>
</gene>
<evidence type="ECO:0000313" key="2">
    <source>
        <dbReference type="Proteomes" id="UP001600888"/>
    </source>
</evidence>
<accession>A0ABR4DX43</accession>
<keyword evidence="2" id="KW-1185">Reference proteome</keyword>
<organism evidence="1 2">
    <name type="scientific">Diaporthe vaccinii</name>
    <dbReference type="NCBI Taxonomy" id="105482"/>
    <lineage>
        <taxon>Eukaryota</taxon>
        <taxon>Fungi</taxon>
        <taxon>Dikarya</taxon>
        <taxon>Ascomycota</taxon>
        <taxon>Pezizomycotina</taxon>
        <taxon>Sordariomycetes</taxon>
        <taxon>Sordariomycetidae</taxon>
        <taxon>Diaporthales</taxon>
        <taxon>Diaporthaceae</taxon>
        <taxon>Diaporthe</taxon>
        <taxon>Diaporthe eres species complex</taxon>
    </lineage>
</organism>
<proteinExistence type="predicted"/>
<dbReference type="Proteomes" id="UP001600888">
    <property type="component" value="Unassembled WGS sequence"/>
</dbReference>